<dbReference type="EMBL" id="JAUSRO010000002">
    <property type="protein sequence ID" value="MDP9898472.1"/>
    <property type="molecule type" value="Genomic_DNA"/>
</dbReference>
<organism evidence="10 11">
    <name type="scientific">Variovorax ginsengisoli</name>
    <dbReference type="NCBI Taxonomy" id="363844"/>
    <lineage>
        <taxon>Bacteria</taxon>
        <taxon>Pseudomonadati</taxon>
        <taxon>Pseudomonadota</taxon>
        <taxon>Betaproteobacteria</taxon>
        <taxon>Burkholderiales</taxon>
        <taxon>Comamonadaceae</taxon>
        <taxon>Variovorax</taxon>
    </lineage>
</organism>
<dbReference type="PROSITE" id="PS00082">
    <property type="entry name" value="EXTRADIOL_DIOXYGENAS"/>
    <property type="match status" value="1"/>
</dbReference>
<keyword evidence="3" id="KW-0479">Metal-binding</keyword>
<dbReference type="SUPFAM" id="SSF54593">
    <property type="entry name" value="Glyoxalase/Bleomycin resistance protein/Dihydroxybiphenyl dioxygenase"/>
    <property type="match status" value="1"/>
</dbReference>
<dbReference type="Pfam" id="PF00903">
    <property type="entry name" value="Glyoxalase"/>
    <property type="match status" value="1"/>
</dbReference>
<evidence type="ECO:0000256" key="1">
    <source>
        <dbReference type="ARBA" id="ARBA00001954"/>
    </source>
</evidence>
<keyword evidence="6 8" id="KW-0560">Oxidoreductase</keyword>
<evidence type="ECO:0000256" key="7">
    <source>
        <dbReference type="ARBA" id="ARBA00023004"/>
    </source>
</evidence>
<evidence type="ECO:0000313" key="11">
    <source>
        <dbReference type="Proteomes" id="UP001226867"/>
    </source>
</evidence>
<gene>
    <name evidence="10" type="ORF">J2W36_000707</name>
</gene>
<reference evidence="10 11" key="1">
    <citation type="submission" date="2023-07" db="EMBL/GenBank/DDBJ databases">
        <title>Sorghum-associated microbial communities from plants grown in Nebraska, USA.</title>
        <authorList>
            <person name="Schachtman D."/>
        </authorList>
    </citation>
    <scope>NUCLEOTIDE SEQUENCE [LARGE SCALE GENOMIC DNA]</scope>
    <source>
        <strain evidence="10 11">DS1607</strain>
    </source>
</reference>
<proteinExistence type="inferred from homology"/>
<evidence type="ECO:0000256" key="2">
    <source>
        <dbReference type="ARBA" id="ARBA00008784"/>
    </source>
</evidence>
<dbReference type="InterPro" id="IPR029068">
    <property type="entry name" value="Glyas_Bleomycin-R_OHBP_Dase"/>
</dbReference>
<dbReference type="RefSeq" id="WP_307688287.1">
    <property type="nucleotide sequence ID" value="NZ_JAUSRO010000002.1"/>
</dbReference>
<comment type="cofactor">
    <cofactor evidence="1 8">
        <name>Fe(2+)</name>
        <dbReference type="ChEBI" id="CHEBI:29033"/>
    </cofactor>
</comment>
<keyword evidence="5 8" id="KW-0223">Dioxygenase</keyword>
<name>A0ABT9S546_9BURK</name>
<evidence type="ECO:0000256" key="5">
    <source>
        <dbReference type="ARBA" id="ARBA00022964"/>
    </source>
</evidence>
<evidence type="ECO:0000256" key="6">
    <source>
        <dbReference type="ARBA" id="ARBA00023002"/>
    </source>
</evidence>
<accession>A0ABT9S546</accession>
<sequence length="190" mass="21620">MEKSSRTAMGAGGLQFSHIGLYVTDLSKVARFYKEALRFTQTDFGDLGTTQLVFLSRDPAEHHQIVLATGRPADMAFNVVNQISFRVPDLPTLRDFHDHLLAHGATDMHPVTHGNAISIYCRDPEGNRLELFLDTPWYCDQPLREPIDFSESDEQIMARAEAIATRLPKFMKREDWQAEVARRMAEDQRG</sequence>
<keyword evidence="11" id="KW-1185">Reference proteome</keyword>
<evidence type="ECO:0000256" key="8">
    <source>
        <dbReference type="RuleBase" id="RU000683"/>
    </source>
</evidence>
<dbReference type="InterPro" id="IPR000486">
    <property type="entry name" value="Xdiol_ring_cleave_dOase_1/2"/>
</dbReference>
<comment type="caution">
    <text evidence="10">The sequence shown here is derived from an EMBL/GenBank/DDBJ whole genome shotgun (WGS) entry which is preliminary data.</text>
</comment>
<keyword evidence="4 8" id="KW-0058">Aromatic hydrocarbons catabolism</keyword>
<evidence type="ECO:0000259" key="9">
    <source>
        <dbReference type="PROSITE" id="PS51819"/>
    </source>
</evidence>
<evidence type="ECO:0000256" key="4">
    <source>
        <dbReference type="ARBA" id="ARBA00022797"/>
    </source>
</evidence>
<comment type="similarity">
    <text evidence="2 8">Belongs to the extradiol ring-cleavage dioxygenase family.</text>
</comment>
<dbReference type="InterPro" id="IPR004360">
    <property type="entry name" value="Glyas_Fos-R_dOase_dom"/>
</dbReference>
<dbReference type="PROSITE" id="PS51819">
    <property type="entry name" value="VOC"/>
    <property type="match status" value="1"/>
</dbReference>
<evidence type="ECO:0000313" key="10">
    <source>
        <dbReference type="EMBL" id="MDP9898472.1"/>
    </source>
</evidence>
<evidence type="ECO:0000256" key="3">
    <source>
        <dbReference type="ARBA" id="ARBA00022723"/>
    </source>
</evidence>
<feature type="domain" description="VOC" evidence="9">
    <location>
        <begin position="15"/>
        <end position="134"/>
    </location>
</feature>
<keyword evidence="7 8" id="KW-0408">Iron</keyword>
<protein>
    <submittedName>
        <fullName evidence="10">Catechol-2,3-dioxygenase</fullName>
    </submittedName>
</protein>
<dbReference type="InterPro" id="IPR037523">
    <property type="entry name" value="VOC_core"/>
</dbReference>
<dbReference type="Gene3D" id="3.10.180.10">
    <property type="entry name" value="2,3-Dihydroxybiphenyl 1,2-Dioxygenase, domain 1"/>
    <property type="match status" value="1"/>
</dbReference>
<dbReference type="Proteomes" id="UP001226867">
    <property type="component" value="Unassembled WGS sequence"/>
</dbReference>